<evidence type="ECO:0000313" key="3">
    <source>
        <dbReference type="EMBL" id="PPJ24111.1"/>
    </source>
</evidence>
<gene>
    <name evidence="3" type="ORF">C5E45_35140</name>
</gene>
<accession>A0A2S5ZZU4</accession>
<feature type="domain" description="Insertion element IS402-like" evidence="2">
    <location>
        <begin position="8"/>
        <end position="83"/>
    </location>
</feature>
<dbReference type="PANTHER" id="PTHR30007:SF1">
    <property type="entry name" value="BLR1914 PROTEIN"/>
    <property type="match status" value="1"/>
</dbReference>
<reference evidence="3 4" key="1">
    <citation type="submission" date="2018-02" db="EMBL/GenBank/DDBJ databases">
        <title>8 Nocardia nova and 1 Nocardia cyriacigeorgica strain used for evolution to TMP-SMX.</title>
        <authorList>
            <person name="Mehta H."/>
            <person name="Weng J."/>
            <person name="Shamoo Y."/>
        </authorList>
    </citation>
    <scope>NUCLEOTIDE SEQUENCE [LARGE SCALE GENOMIC DNA]</scope>
    <source>
        <strain evidence="3 4">MDA3139</strain>
    </source>
</reference>
<sequence>MAAPWIVDDELWAVIEPLLPVKPAGTPGPPQMDSRLVLQGILFVLITGIGWEDLPQELGFGSGMTCWRRLRDWQAAGAFEQIHQAVLARAHAARMIDFDRVMVDGSHVRAKKRGAATGPSPVDRAKTGSKHHILTCANGFPLAVALSAANVNDHLLLPTLLDRVRPLRGRAGRARHRITTLIADKGYDYPSVYSELRQRHITGYIARRGTRDKVTAGRWIVEQTFALLHQYRRLTIRWERRTDIHHGFLDLAAALICWRRLSNRTR</sequence>
<dbReference type="InterPro" id="IPR002559">
    <property type="entry name" value="Transposase_11"/>
</dbReference>
<dbReference type="EMBL" id="PSZC01000096">
    <property type="protein sequence ID" value="PPJ24111.1"/>
    <property type="molecule type" value="Genomic_DNA"/>
</dbReference>
<dbReference type="PANTHER" id="PTHR30007">
    <property type="entry name" value="PHP DOMAIN PROTEIN"/>
    <property type="match status" value="1"/>
</dbReference>
<comment type="caution">
    <text evidence="3">The sequence shown here is derived from an EMBL/GenBank/DDBJ whole genome shotgun (WGS) entry which is preliminary data.</text>
</comment>
<dbReference type="Pfam" id="PF01609">
    <property type="entry name" value="DDE_Tnp_1"/>
    <property type="match status" value="1"/>
</dbReference>
<dbReference type="InterPro" id="IPR025161">
    <property type="entry name" value="IS402-like_dom"/>
</dbReference>
<dbReference type="GO" id="GO:0006313">
    <property type="term" value="P:DNA transposition"/>
    <property type="evidence" value="ECO:0007669"/>
    <property type="project" value="InterPro"/>
</dbReference>
<dbReference type="GO" id="GO:0003677">
    <property type="term" value="F:DNA binding"/>
    <property type="evidence" value="ECO:0007669"/>
    <property type="project" value="InterPro"/>
</dbReference>
<evidence type="ECO:0000259" key="1">
    <source>
        <dbReference type="Pfam" id="PF01609"/>
    </source>
</evidence>
<dbReference type="Pfam" id="PF13340">
    <property type="entry name" value="DUF4096"/>
    <property type="match status" value="1"/>
</dbReference>
<evidence type="ECO:0000259" key="2">
    <source>
        <dbReference type="Pfam" id="PF13340"/>
    </source>
</evidence>
<evidence type="ECO:0000313" key="4">
    <source>
        <dbReference type="Proteomes" id="UP000239874"/>
    </source>
</evidence>
<proteinExistence type="predicted"/>
<dbReference type="OrthoDB" id="4559615at2"/>
<dbReference type="GO" id="GO:0004803">
    <property type="term" value="F:transposase activity"/>
    <property type="evidence" value="ECO:0007669"/>
    <property type="project" value="InterPro"/>
</dbReference>
<dbReference type="NCBIfam" id="NF033580">
    <property type="entry name" value="transpos_IS5_3"/>
    <property type="match status" value="1"/>
</dbReference>
<dbReference type="AlphaFoldDB" id="A0A2S5ZZU4"/>
<organism evidence="3 4">
    <name type="scientific">Nocardia nova</name>
    <dbReference type="NCBI Taxonomy" id="37330"/>
    <lineage>
        <taxon>Bacteria</taxon>
        <taxon>Bacillati</taxon>
        <taxon>Actinomycetota</taxon>
        <taxon>Actinomycetes</taxon>
        <taxon>Mycobacteriales</taxon>
        <taxon>Nocardiaceae</taxon>
        <taxon>Nocardia</taxon>
    </lineage>
</organism>
<protein>
    <submittedName>
        <fullName evidence="3">IS5/IS1182 family transposase</fullName>
    </submittedName>
</protein>
<name>A0A2S5ZZU4_9NOCA</name>
<dbReference type="Proteomes" id="UP000239874">
    <property type="component" value="Unassembled WGS sequence"/>
</dbReference>
<feature type="domain" description="Transposase IS4-like" evidence="1">
    <location>
        <begin position="101"/>
        <end position="255"/>
    </location>
</feature>